<dbReference type="SUPFAM" id="SSF52540">
    <property type="entry name" value="P-loop containing nucleoside triphosphate hydrolases"/>
    <property type="match status" value="1"/>
</dbReference>
<dbReference type="SMART" id="SM00889">
    <property type="entry name" value="EFG_IV"/>
    <property type="match status" value="1"/>
</dbReference>
<dbReference type="CDD" id="cd04170">
    <property type="entry name" value="EF-G_bact"/>
    <property type="match status" value="1"/>
</dbReference>
<dbReference type="InterPro" id="IPR000795">
    <property type="entry name" value="T_Tr_GTP-bd_dom"/>
</dbReference>
<dbReference type="Pfam" id="PF22042">
    <property type="entry name" value="EF-G_D2"/>
    <property type="match status" value="1"/>
</dbReference>
<dbReference type="Pfam" id="PF00679">
    <property type="entry name" value="EFG_C"/>
    <property type="match status" value="1"/>
</dbReference>
<evidence type="ECO:0000256" key="1">
    <source>
        <dbReference type="ARBA" id="ARBA00017872"/>
    </source>
</evidence>
<evidence type="ECO:0000313" key="9">
    <source>
        <dbReference type="Proteomes" id="UP000808146"/>
    </source>
</evidence>
<organism evidence="8 9">
    <name type="scientific">Candidatus Dechloromonas phosphorivorans</name>
    <dbReference type="NCBI Taxonomy" id="2899244"/>
    <lineage>
        <taxon>Bacteria</taxon>
        <taxon>Pseudomonadati</taxon>
        <taxon>Pseudomonadota</taxon>
        <taxon>Betaproteobacteria</taxon>
        <taxon>Rhodocyclales</taxon>
        <taxon>Azonexaceae</taxon>
        <taxon>Dechloromonas</taxon>
    </lineage>
</organism>
<evidence type="ECO:0000256" key="5">
    <source>
        <dbReference type="ARBA" id="ARBA00023134"/>
    </source>
</evidence>
<dbReference type="GO" id="GO:0097216">
    <property type="term" value="F:guanosine tetraphosphate binding"/>
    <property type="evidence" value="ECO:0007669"/>
    <property type="project" value="UniProtKB-ARBA"/>
</dbReference>
<comment type="function">
    <text evidence="6">Catalyzes the GTP-dependent ribosomal translocation step during translation elongation. During this step, the ribosome changes from the pre-translocational (PRE) to the post-translocational (POST) state as the newly formed A-site-bound peptidyl-tRNA and P-site-bound deacylated tRNA move to the P and E sites, respectively. Catalyzes the coordinated movement of the two tRNA molecules, the mRNA and conformational changes in the ribosome.</text>
</comment>
<keyword evidence="4" id="KW-0648">Protein biosynthesis</keyword>
<dbReference type="InterPro" id="IPR014721">
    <property type="entry name" value="Ribsml_uS5_D2-typ_fold_subgr"/>
</dbReference>
<dbReference type="SMART" id="SM00838">
    <property type="entry name" value="EFG_C"/>
    <property type="match status" value="1"/>
</dbReference>
<dbReference type="NCBIfam" id="NF009891">
    <property type="entry name" value="PRK13351.1-1"/>
    <property type="match status" value="1"/>
</dbReference>
<dbReference type="AlphaFoldDB" id="A0A9D7LQ50"/>
<evidence type="ECO:0000256" key="3">
    <source>
        <dbReference type="ARBA" id="ARBA00022768"/>
    </source>
</evidence>
<dbReference type="CDD" id="cd03713">
    <property type="entry name" value="EFG_mtEFG_C"/>
    <property type="match status" value="1"/>
</dbReference>
<sequence length="683" mass="73445">MSKYNTEAIRALALVGHGAAGKSSLAEALLFATGAIPGKGSVERGSTVCDFDAQEREAGHSLHSAIVNFAHEGRHIHLIDTPGYPDFAGQAIAALAGVDSALIVVNAQNGVELMTERMMRHAAERKLCRMIVINKIDAENLDLPGLVADIRDRFGKQCMLLDLPAHGAADVVEVLEHDAGDADFESVAAAHRALIDQIVEEDEDLLAQYLEDGADPSLAALHAPFEKALREGHLIPILFVSAKTGAGIKELLHVLATLAPNPIEGNPPPFYKGEPGGVTEAFHAEPDSGKHVLAHVFKVVADPYLGKIGVFRVHQGTMKKDMQLFVGDGKRPFKVGHLYQLQGKETIEVDELLPGDIGAVAKVEEIEFDCVLHDSHDEDQIHLVPLEFPKPMAGLAVETKKKGDEQRLFDILGKLAVEDPTFIVERHPSSNETVIRGLGEIHLKAKLEKMAAQYKLEVTTRPPRIPYRETITAPAEGVHRHKKQSGGAGQFGEVHLRVEPKGRGEGFEFVDAVKGGVIPGVFMAAVEKGVRQGLEGGVVAGYQVDDLKVTVFDGKTHAVDGKEVAFVTAGRKAVIEAVRAARPIVLEPIVSVEIIVPEPSIGDLTGDLSSRRGHITGTDGRGHGMAAIAGEVPLAELSDYQSRLKSLTGGQGSYTIEFARYAAVPPNVQQQMAGKFQLHEEDE</sequence>
<dbReference type="InterPro" id="IPR009000">
    <property type="entry name" value="Transl_B-barrel_sf"/>
</dbReference>
<dbReference type="GO" id="GO:0003924">
    <property type="term" value="F:GTPase activity"/>
    <property type="evidence" value="ECO:0007669"/>
    <property type="project" value="InterPro"/>
</dbReference>
<dbReference type="GO" id="GO:0032790">
    <property type="term" value="P:ribosome disassembly"/>
    <property type="evidence" value="ECO:0007669"/>
    <property type="project" value="TreeGrafter"/>
</dbReference>
<evidence type="ECO:0000256" key="6">
    <source>
        <dbReference type="ARBA" id="ARBA00024731"/>
    </source>
</evidence>
<feature type="domain" description="Tr-type G" evidence="7">
    <location>
        <begin position="7"/>
        <end position="263"/>
    </location>
</feature>
<dbReference type="CDD" id="cd01434">
    <property type="entry name" value="EFG_mtEFG1_IV"/>
    <property type="match status" value="1"/>
</dbReference>
<dbReference type="EMBL" id="JADKBR010000005">
    <property type="protein sequence ID" value="MBK8890063.1"/>
    <property type="molecule type" value="Genomic_DNA"/>
</dbReference>
<protein>
    <recommendedName>
        <fullName evidence="1">Elongation factor G</fullName>
    </recommendedName>
</protein>
<name>A0A9D7LQ50_9RHOO</name>
<dbReference type="NCBIfam" id="NF009381">
    <property type="entry name" value="PRK12740.1-5"/>
    <property type="match status" value="1"/>
</dbReference>
<dbReference type="Gene3D" id="3.30.70.240">
    <property type="match status" value="1"/>
</dbReference>
<evidence type="ECO:0000256" key="4">
    <source>
        <dbReference type="ARBA" id="ARBA00022917"/>
    </source>
</evidence>
<keyword evidence="5" id="KW-0342">GTP-binding</keyword>
<dbReference type="Gene3D" id="2.40.30.10">
    <property type="entry name" value="Translation factors"/>
    <property type="match status" value="1"/>
</dbReference>
<dbReference type="Gene3D" id="3.40.50.300">
    <property type="entry name" value="P-loop containing nucleotide triphosphate hydrolases"/>
    <property type="match status" value="1"/>
</dbReference>
<dbReference type="InterPro" id="IPR027417">
    <property type="entry name" value="P-loop_NTPase"/>
</dbReference>
<evidence type="ECO:0000259" key="7">
    <source>
        <dbReference type="PROSITE" id="PS51722"/>
    </source>
</evidence>
<dbReference type="FunFam" id="3.30.70.240:FF:000001">
    <property type="entry name" value="Elongation factor G"/>
    <property type="match status" value="1"/>
</dbReference>
<dbReference type="GO" id="GO:0003746">
    <property type="term" value="F:translation elongation factor activity"/>
    <property type="evidence" value="ECO:0007669"/>
    <property type="project" value="UniProtKB-KW"/>
</dbReference>
<gene>
    <name evidence="8" type="ORF">IPN75_06535</name>
</gene>
<dbReference type="Gene3D" id="3.30.70.870">
    <property type="entry name" value="Elongation Factor G (Translational Gtpase), domain 3"/>
    <property type="match status" value="1"/>
</dbReference>
<evidence type="ECO:0000256" key="2">
    <source>
        <dbReference type="ARBA" id="ARBA00022741"/>
    </source>
</evidence>
<dbReference type="NCBIfam" id="TIGR00231">
    <property type="entry name" value="small_GTP"/>
    <property type="match status" value="1"/>
</dbReference>
<dbReference type="PROSITE" id="PS51722">
    <property type="entry name" value="G_TR_2"/>
    <property type="match status" value="1"/>
</dbReference>
<proteinExistence type="predicted"/>
<keyword evidence="2" id="KW-0547">Nucleotide-binding</keyword>
<dbReference type="SUPFAM" id="SSF50447">
    <property type="entry name" value="Translation proteins"/>
    <property type="match status" value="1"/>
</dbReference>
<dbReference type="InterPro" id="IPR047872">
    <property type="entry name" value="EFG_IV"/>
</dbReference>
<dbReference type="SUPFAM" id="SSF54211">
    <property type="entry name" value="Ribosomal protein S5 domain 2-like"/>
    <property type="match status" value="1"/>
</dbReference>
<dbReference type="InterPro" id="IPR000640">
    <property type="entry name" value="EFG_V-like"/>
</dbReference>
<accession>A0A9D7LQ50</accession>
<dbReference type="Proteomes" id="UP000808146">
    <property type="component" value="Unassembled WGS sequence"/>
</dbReference>
<dbReference type="PANTHER" id="PTHR43261">
    <property type="entry name" value="TRANSLATION ELONGATION FACTOR G-RELATED"/>
    <property type="match status" value="1"/>
</dbReference>
<dbReference type="SUPFAM" id="SSF54980">
    <property type="entry name" value="EF-G C-terminal domain-like"/>
    <property type="match status" value="2"/>
</dbReference>
<dbReference type="InterPro" id="IPR005225">
    <property type="entry name" value="Small_GTP-bd"/>
</dbReference>
<dbReference type="Pfam" id="PF14492">
    <property type="entry name" value="EFG_III"/>
    <property type="match status" value="1"/>
</dbReference>
<dbReference type="InterPro" id="IPR035649">
    <property type="entry name" value="EFG_V"/>
</dbReference>
<dbReference type="CDD" id="cd04088">
    <property type="entry name" value="EFG_mtEFG_II"/>
    <property type="match status" value="1"/>
</dbReference>
<reference evidence="8" key="1">
    <citation type="submission" date="2020-10" db="EMBL/GenBank/DDBJ databases">
        <title>Connecting structure to function with the recovery of over 1000 high-quality activated sludge metagenome-assembled genomes encoding full-length rRNA genes using long-read sequencing.</title>
        <authorList>
            <person name="Singleton C.M."/>
            <person name="Petriglieri F."/>
            <person name="Kristensen J.M."/>
            <person name="Kirkegaard R.H."/>
            <person name="Michaelsen T.Y."/>
            <person name="Andersen M.H."/>
            <person name="Karst S.M."/>
            <person name="Dueholm M.S."/>
            <person name="Nielsen P.H."/>
            <person name="Albertsen M."/>
        </authorList>
    </citation>
    <scope>NUCLEOTIDE SEQUENCE</scope>
    <source>
        <strain evidence="8">OdNE_18-Q3-R46-58_BAT3C.305</strain>
    </source>
</reference>
<dbReference type="InterPro" id="IPR053905">
    <property type="entry name" value="EF-G-like_DII"/>
</dbReference>
<dbReference type="InterPro" id="IPR035647">
    <property type="entry name" value="EFG_III/V"/>
</dbReference>
<dbReference type="InterPro" id="IPR041095">
    <property type="entry name" value="EFG_II"/>
</dbReference>
<dbReference type="Gene3D" id="3.30.230.10">
    <property type="match status" value="1"/>
</dbReference>
<evidence type="ECO:0000313" key="8">
    <source>
        <dbReference type="EMBL" id="MBK8890063.1"/>
    </source>
</evidence>
<dbReference type="InterPro" id="IPR020568">
    <property type="entry name" value="Ribosomal_Su5_D2-typ_SF"/>
</dbReference>
<dbReference type="PANTHER" id="PTHR43261:SF6">
    <property type="entry name" value="ELONGATION FACTOR G-LIKE PROTEIN"/>
    <property type="match status" value="1"/>
</dbReference>
<dbReference type="Pfam" id="PF00009">
    <property type="entry name" value="GTP_EFTU"/>
    <property type="match status" value="1"/>
</dbReference>
<keyword evidence="3 8" id="KW-0251">Elongation factor</keyword>
<dbReference type="GO" id="GO:0005525">
    <property type="term" value="F:GTP binding"/>
    <property type="evidence" value="ECO:0007669"/>
    <property type="project" value="UniProtKB-KW"/>
</dbReference>
<comment type="caution">
    <text evidence="8">The sequence shown here is derived from an EMBL/GenBank/DDBJ whole genome shotgun (WGS) entry which is preliminary data.</text>
</comment>
<dbReference type="Pfam" id="PF03764">
    <property type="entry name" value="EFG_IV"/>
    <property type="match status" value="1"/>
</dbReference>
<dbReference type="InterPro" id="IPR005517">
    <property type="entry name" value="Transl_elong_EFG/EF2_IV"/>
</dbReference>